<proteinExistence type="predicted"/>
<keyword evidence="1" id="KW-1133">Transmembrane helix</keyword>
<sequence length="377" mass="43029">MYYRNFHNATIDDIDHPVINKICSIVYALFTVINIAFAIPTLYIIVFKSTRAMGVYKHYLLLEIVCSCFFTIIGFAWQPVFMWPLRAVYGAGIINKNVESSRIVVITYCTTIVCMIVIQSMQAFYQLVVSLHSENFMKKLVKNVYAVYAVFVINVGCIAGTGCILLIPNNNLSPEIMNAKFINDIPAMAPFIKSHPSFIGYHPDVTNNIETIITFSLTVNALLPFVVIITSIVFYYIMKRLKRMVSQHTYAVHIMLLRSLFVQLSMQLIFIIIPIILCSLTLKIEAAWGSYVTTPSLTFASTHLFLEAIGIIYFVKPYRRYFSKTIRTLRRRVQATKVVSPSQNDNGVYNTYTEKKSITVSHRSTTNLWYLVSQNDS</sequence>
<reference evidence="3" key="2">
    <citation type="submission" date="2020-10" db="UniProtKB">
        <authorList>
            <consortium name="WormBaseParasite"/>
        </authorList>
    </citation>
    <scope>IDENTIFICATION</scope>
</reference>
<feature type="transmembrane region" description="Helical" evidence="1">
    <location>
        <begin position="103"/>
        <end position="125"/>
    </location>
</feature>
<feature type="transmembrane region" description="Helical" evidence="1">
    <location>
        <begin position="212"/>
        <end position="238"/>
    </location>
</feature>
<feature type="transmembrane region" description="Helical" evidence="1">
    <location>
        <begin position="297"/>
        <end position="315"/>
    </location>
</feature>
<dbReference type="InterPro" id="IPR019422">
    <property type="entry name" value="7TM_GPCR_serpentine_rcpt_Srh"/>
</dbReference>
<keyword evidence="2" id="KW-1185">Reference proteome</keyword>
<dbReference type="AlphaFoldDB" id="A0A7E4VVM7"/>
<dbReference type="WBParaSite" id="Pan_g3289.t1">
    <property type="protein sequence ID" value="Pan_g3289.t1"/>
    <property type="gene ID" value="Pan_g3289"/>
</dbReference>
<feature type="transmembrane region" description="Helical" evidence="1">
    <location>
        <begin position="250"/>
        <end position="277"/>
    </location>
</feature>
<dbReference type="Proteomes" id="UP000492821">
    <property type="component" value="Unassembled WGS sequence"/>
</dbReference>
<protein>
    <submittedName>
        <fullName evidence="3">Serpentine Receptor, class H</fullName>
    </submittedName>
</protein>
<keyword evidence="1" id="KW-0812">Transmembrane</keyword>
<evidence type="ECO:0000313" key="3">
    <source>
        <dbReference type="WBParaSite" id="Pan_g3289.t1"/>
    </source>
</evidence>
<feature type="transmembrane region" description="Helical" evidence="1">
    <location>
        <begin position="25"/>
        <end position="47"/>
    </location>
</feature>
<name>A0A7E4VVM7_PANRE</name>
<dbReference type="PANTHER" id="PTHR45830:SF15">
    <property type="entry name" value="SERPENTINE RECEPTOR, CLASS I"/>
    <property type="match status" value="1"/>
</dbReference>
<keyword evidence="1" id="KW-0472">Membrane</keyword>
<dbReference type="Pfam" id="PF10318">
    <property type="entry name" value="7TM_GPCR_Srh"/>
    <property type="match status" value="1"/>
</dbReference>
<evidence type="ECO:0000256" key="1">
    <source>
        <dbReference type="SAM" id="Phobius"/>
    </source>
</evidence>
<dbReference type="PANTHER" id="PTHR45830">
    <property type="entry name" value="SERPENTINE RECEPTOR, CLASS I"/>
    <property type="match status" value="1"/>
</dbReference>
<reference evidence="2" key="1">
    <citation type="journal article" date="2013" name="Genetics">
        <title>The draft genome and transcriptome of Panagrellus redivivus are shaped by the harsh demands of a free-living lifestyle.</title>
        <authorList>
            <person name="Srinivasan J."/>
            <person name="Dillman A.R."/>
            <person name="Macchietto M.G."/>
            <person name="Heikkinen L."/>
            <person name="Lakso M."/>
            <person name="Fracchia K.M."/>
            <person name="Antoshechkin I."/>
            <person name="Mortazavi A."/>
            <person name="Wong G."/>
            <person name="Sternberg P.W."/>
        </authorList>
    </citation>
    <scope>NUCLEOTIDE SEQUENCE [LARGE SCALE GENOMIC DNA]</scope>
    <source>
        <strain evidence="2">MT8872</strain>
    </source>
</reference>
<feature type="transmembrane region" description="Helical" evidence="1">
    <location>
        <begin position="59"/>
        <end position="83"/>
    </location>
</feature>
<organism evidence="2 3">
    <name type="scientific">Panagrellus redivivus</name>
    <name type="common">Microworm</name>
    <dbReference type="NCBI Taxonomy" id="6233"/>
    <lineage>
        <taxon>Eukaryota</taxon>
        <taxon>Metazoa</taxon>
        <taxon>Ecdysozoa</taxon>
        <taxon>Nematoda</taxon>
        <taxon>Chromadorea</taxon>
        <taxon>Rhabditida</taxon>
        <taxon>Tylenchina</taxon>
        <taxon>Panagrolaimomorpha</taxon>
        <taxon>Panagrolaimoidea</taxon>
        <taxon>Panagrolaimidae</taxon>
        <taxon>Panagrellus</taxon>
    </lineage>
</organism>
<evidence type="ECO:0000313" key="2">
    <source>
        <dbReference type="Proteomes" id="UP000492821"/>
    </source>
</evidence>
<feature type="transmembrane region" description="Helical" evidence="1">
    <location>
        <begin position="145"/>
        <end position="167"/>
    </location>
</feature>
<accession>A0A7E4VVM7</accession>